<accession>A0A1F2P6N5</accession>
<evidence type="ECO:0000256" key="1">
    <source>
        <dbReference type="ARBA" id="ARBA00022741"/>
    </source>
</evidence>
<evidence type="ECO:0000313" key="6">
    <source>
        <dbReference type="EMBL" id="HEC57493.1"/>
    </source>
</evidence>
<dbReference type="Proteomes" id="UP000185779">
    <property type="component" value="Unassembled WGS sequence"/>
</dbReference>
<dbReference type="Pfam" id="PF20440">
    <property type="entry name" value="GvpD_bR2"/>
    <property type="match status" value="1"/>
</dbReference>
<dbReference type="Proteomes" id="UP000885863">
    <property type="component" value="Unassembled WGS sequence"/>
</dbReference>
<feature type="domain" description="GvpD basic region 2" evidence="4">
    <location>
        <begin position="235"/>
        <end position="313"/>
    </location>
</feature>
<evidence type="ECO:0000259" key="4">
    <source>
        <dbReference type="Pfam" id="PF20440"/>
    </source>
</evidence>
<keyword evidence="1" id="KW-0547">Nucleotide-binding</keyword>
<evidence type="ECO:0000256" key="2">
    <source>
        <dbReference type="ARBA" id="ARBA00022840"/>
    </source>
</evidence>
<dbReference type="EMBL" id="DQZR01000188">
    <property type="protein sequence ID" value="HDM36466.1"/>
    <property type="molecule type" value="Genomic_DNA"/>
</dbReference>
<name>A0A1F2P6N5_9EURY</name>
<evidence type="ECO:0000313" key="8">
    <source>
        <dbReference type="Proteomes" id="UP000185779"/>
    </source>
</evidence>
<dbReference type="STRING" id="1839936.SBU_000161"/>
<dbReference type="InterPro" id="IPR046777">
    <property type="entry name" value="GvpD_bR2"/>
</dbReference>
<organism evidence="7 8">
    <name type="scientific">Candidatus Syntropharchaeum butanivorans</name>
    <dbReference type="NCBI Taxonomy" id="1839936"/>
    <lineage>
        <taxon>Archaea</taxon>
        <taxon>Methanobacteriati</taxon>
        <taxon>Methanobacteriota</taxon>
        <taxon>Stenosarchaea group</taxon>
        <taxon>Methanomicrobia</taxon>
        <taxon>Methanosarcinales</taxon>
        <taxon>ANME-2 cluster</taxon>
        <taxon>Candidatus Syntropharchaeum</taxon>
    </lineage>
</organism>
<gene>
    <name evidence="5" type="ORF">ENG09_04350</name>
    <name evidence="6" type="ORF">ENI32_06395</name>
    <name evidence="7" type="ORF">SBU_000161</name>
</gene>
<dbReference type="InterPro" id="IPR009788">
    <property type="entry name" value="GvpD_P-loop"/>
</dbReference>
<protein>
    <submittedName>
        <fullName evidence="7">GvpD protein</fullName>
    </submittedName>
</protein>
<evidence type="ECO:0000313" key="5">
    <source>
        <dbReference type="EMBL" id="HDM36466.1"/>
    </source>
</evidence>
<proteinExistence type="predicted"/>
<keyword evidence="8" id="KW-1185">Reference proteome</keyword>
<dbReference type="PANTHER" id="PTHR43637">
    <property type="entry name" value="UPF0273 PROTEIN TM_0370"/>
    <property type="match status" value="1"/>
</dbReference>
<dbReference type="SUPFAM" id="SSF52540">
    <property type="entry name" value="P-loop containing nucleoside triphosphate hydrolases"/>
    <property type="match status" value="1"/>
</dbReference>
<evidence type="ECO:0000313" key="7">
    <source>
        <dbReference type="EMBL" id="OFV66868.1"/>
    </source>
</evidence>
<dbReference type="Proteomes" id="UP000885936">
    <property type="component" value="Unassembled WGS sequence"/>
</dbReference>
<feature type="domain" description="GvpD P-loop" evidence="3">
    <location>
        <begin position="9"/>
        <end position="195"/>
    </location>
</feature>
<dbReference type="EMBL" id="DRIE01000107">
    <property type="protein sequence ID" value="HEC57493.1"/>
    <property type="molecule type" value="Genomic_DNA"/>
</dbReference>
<comment type="caution">
    <text evidence="7">The sequence shown here is derived from an EMBL/GenBank/DDBJ whole genome shotgun (WGS) entry which is preliminary data.</text>
</comment>
<dbReference type="PANTHER" id="PTHR43637:SF2">
    <property type="entry name" value="PROTEIN GVPD 1"/>
    <property type="match status" value="1"/>
</dbReference>
<reference evidence="7 8" key="1">
    <citation type="submission" date="2016-05" db="EMBL/GenBank/DDBJ databases">
        <title>Microbial consortia oxidize butane by reversing methanogenesis.</title>
        <authorList>
            <person name="Laso-Perez R."/>
            <person name="Richter M."/>
            <person name="Wegener G."/>
            <person name="Musat F."/>
        </authorList>
    </citation>
    <scope>NUCLEOTIDE SEQUENCE [LARGE SCALE GENOMIC DNA]</scope>
    <source>
        <strain evidence="7">BOX1</strain>
    </source>
</reference>
<sequence>MAVPHEIIEFFKGEMGKTMLVKGEPGTGKTIFALTLLKELYGSNNGIYLSTRVDSAKLYADFPWISKVIPPRHIIDATQSEFEPIARENTEMDYFINTLKYSDRPSFLGNIYRMCDEYEVAVVVIDSWDAVLTQTGELENKEDLESLITDISSKANIDFILVTEYTFQDKLDYLVDSVITMEAKDIDGRAVRILNVNKLRGVRREHPSYLFSLEGGVFNSLEPFKFVYPAEHKRFEPIKDTPSYFSSGSEDLDMMLDGGYPLGSFVFLDVGRDVPQEAFINVLMQTIANFIHQENPVIVFPTGEMSPKGMKANAYLYGFEDRLNEMMKFVEFAYLPENVGFEEEYVCTIEPGDLMEDVSRWEEMWNRMRDETGNPVLSMVGFDVLDYIYSTKEELLKLMSIFARSTADASTLTIAVGRDSTEEINKYLADISNIHLRLEALSGSVVIYGVKPRTELYYLRLDVSGGYPRVKLEPIV</sequence>
<dbReference type="Gene3D" id="3.40.50.300">
    <property type="entry name" value="P-loop containing nucleotide triphosphate hydrolases"/>
    <property type="match status" value="2"/>
</dbReference>
<reference evidence="5" key="2">
    <citation type="journal article" date="2020" name="mSystems">
        <title>Genome- and Community-Level Interaction Insights into Carbon Utilization and Element Cycling Functions of Hydrothermarchaeota in Hydrothermal Sediment.</title>
        <authorList>
            <person name="Zhou Z."/>
            <person name="Liu Y."/>
            <person name="Xu W."/>
            <person name="Pan J."/>
            <person name="Luo Z.H."/>
            <person name="Li M."/>
        </authorList>
    </citation>
    <scope>NUCLEOTIDE SEQUENCE [LARGE SCALE GENOMIC DNA]</scope>
    <source>
        <strain evidence="5">HyVt-185</strain>
        <strain evidence="6">HyVt-386</strain>
    </source>
</reference>
<dbReference type="InterPro" id="IPR027417">
    <property type="entry name" value="P-loop_NTPase"/>
</dbReference>
<dbReference type="Pfam" id="PF07088">
    <property type="entry name" value="GvpD_P-loop"/>
    <property type="match status" value="1"/>
</dbReference>
<dbReference type="GO" id="GO:0005524">
    <property type="term" value="F:ATP binding"/>
    <property type="evidence" value="ECO:0007669"/>
    <property type="project" value="UniProtKB-KW"/>
</dbReference>
<evidence type="ECO:0000259" key="3">
    <source>
        <dbReference type="Pfam" id="PF07088"/>
    </source>
</evidence>
<dbReference type="AlphaFoldDB" id="A0A1F2P6N5"/>
<keyword evidence="2" id="KW-0067">ATP-binding</keyword>
<dbReference type="EMBL" id="LYOR01000001">
    <property type="protein sequence ID" value="OFV66868.1"/>
    <property type="molecule type" value="Genomic_DNA"/>
</dbReference>